<dbReference type="Proteomes" id="UP001558613">
    <property type="component" value="Unassembled WGS sequence"/>
</dbReference>
<feature type="non-terminal residue" evidence="1">
    <location>
        <position position="1"/>
    </location>
</feature>
<comment type="caution">
    <text evidence="1">The sequence shown here is derived from an EMBL/GenBank/DDBJ whole genome shotgun (WGS) entry which is preliminary data.</text>
</comment>
<dbReference type="EMBL" id="JAYMGO010000014">
    <property type="protein sequence ID" value="KAL1261921.1"/>
    <property type="molecule type" value="Genomic_DNA"/>
</dbReference>
<evidence type="ECO:0000313" key="1">
    <source>
        <dbReference type="EMBL" id="KAL1261921.1"/>
    </source>
</evidence>
<feature type="non-terminal residue" evidence="1">
    <location>
        <position position="58"/>
    </location>
</feature>
<sequence>KSAATLKLVRGENRLGKSVLCKPARRQHGFWLTAPFKEKYYPTTKALRTPARLTLEKR</sequence>
<reference evidence="1 2" key="1">
    <citation type="submission" date="2023-09" db="EMBL/GenBank/DDBJ databases">
        <authorList>
            <person name="Wang M."/>
        </authorList>
    </citation>
    <scope>NUCLEOTIDE SEQUENCE [LARGE SCALE GENOMIC DNA]</scope>
    <source>
        <strain evidence="1">GT-2023</strain>
        <tissue evidence="1">Liver</tissue>
    </source>
</reference>
<accession>A0ABR3MA12</accession>
<gene>
    <name evidence="1" type="ORF">QQF64_007186</name>
</gene>
<evidence type="ECO:0008006" key="3">
    <source>
        <dbReference type="Google" id="ProtNLM"/>
    </source>
</evidence>
<keyword evidence="2" id="KW-1185">Reference proteome</keyword>
<evidence type="ECO:0000313" key="2">
    <source>
        <dbReference type="Proteomes" id="UP001558613"/>
    </source>
</evidence>
<name>A0ABR3MA12_9TELE</name>
<protein>
    <recommendedName>
        <fullName evidence="3">Ribosomal protein L35</fullName>
    </recommendedName>
</protein>
<proteinExistence type="predicted"/>
<organism evidence="1 2">
    <name type="scientific">Cirrhinus molitorella</name>
    <name type="common">mud carp</name>
    <dbReference type="NCBI Taxonomy" id="172907"/>
    <lineage>
        <taxon>Eukaryota</taxon>
        <taxon>Metazoa</taxon>
        <taxon>Chordata</taxon>
        <taxon>Craniata</taxon>
        <taxon>Vertebrata</taxon>
        <taxon>Euteleostomi</taxon>
        <taxon>Actinopterygii</taxon>
        <taxon>Neopterygii</taxon>
        <taxon>Teleostei</taxon>
        <taxon>Ostariophysi</taxon>
        <taxon>Cypriniformes</taxon>
        <taxon>Cyprinidae</taxon>
        <taxon>Labeoninae</taxon>
        <taxon>Labeonini</taxon>
        <taxon>Cirrhinus</taxon>
    </lineage>
</organism>